<proteinExistence type="predicted"/>
<organism evidence="1 2">
    <name type="scientific">Actinomadura soli</name>
    <dbReference type="NCBI Taxonomy" id="2508997"/>
    <lineage>
        <taxon>Bacteria</taxon>
        <taxon>Bacillati</taxon>
        <taxon>Actinomycetota</taxon>
        <taxon>Actinomycetes</taxon>
        <taxon>Streptosporangiales</taxon>
        <taxon>Thermomonosporaceae</taxon>
        <taxon>Actinomadura</taxon>
    </lineage>
</organism>
<protein>
    <submittedName>
        <fullName evidence="1">HypC/HybG/HupF family hydrogenase formation chaperone</fullName>
    </submittedName>
</protein>
<dbReference type="RefSeq" id="WP_138645929.1">
    <property type="nucleotide sequence ID" value="NZ_VCKW01000071.1"/>
</dbReference>
<gene>
    <name evidence="1" type="ORF">ETD83_16025</name>
</gene>
<keyword evidence="2" id="KW-1185">Reference proteome</keyword>
<dbReference type="Gene3D" id="2.30.30.140">
    <property type="match status" value="1"/>
</dbReference>
<reference evidence="1 2" key="1">
    <citation type="submission" date="2019-05" db="EMBL/GenBank/DDBJ databases">
        <title>Draft genome sequence of Actinomadura sp. 14C53.</title>
        <authorList>
            <person name="Saricaoglu S."/>
            <person name="Isik K."/>
        </authorList>
    </citation>
    <scope>NUCLEOTIDE SEQUENCE [LARGE SCALE GENOMIC DNA]</scope>
    <source>
        <strain evidence="1 2">14C53</strain>
    </source>
</reference>
<dbReference type="SUPFAM" id="SSF159127">
    <property type="entry name" value="HupF/HypC-like"/>
    <property type="match status" value="1"/>
</dbReference>
<dbReference type="Proteomes" id="UP000309174">
    <property type="component" value="Unassembled WGS sequence"/>
</dbReference>
<sequence>MTSRDSVGEGGAAPCHEDVCVTCSDTAVQVHVLDVMGDGLGIVDTENGPEEISLALVDAGPGDTVLVHAKEAIAVVEGPTG</sequence>
<name>A0A5C4JC94_9ACTN</name>
<evidence type="ECO:0000313" key="1">
    <source>
        <dbReference type="EMBL" id="TMR00763.1"/>
    </source>
</evidence>
<comment type="caution">
    <text evidence="1">The sequence shown here is derived from an EMBL/GenBank/DDBJ whole genome shotgun (WGS) entry which is preliminary data.</text>
</comment>
<evidence type="ECO:0000313" key="2">
    <source>
        <dbReference type="Proteomes" id="UP000309174"/>
    </source>
</evidence>
<dbReference type="EMBL" id="VCKW01000071">
    <property type="protein sequence ID" value="TMR00763.1"/>
    <property type="molecule type" value="Genomic_DNA"/>
</dbReference>
<accession>A0A5C4JC94</accession>
<dbReference type="OrthoDB" id="3394503at2"/>
<dbReference type="AlphaFoldDB" id="A0A5C4JC94"/>